<name>A0A9I9EEM5_CUCME</name>
<proteinExistence type="predicted"/>
<reference evidence="2" key="1">
    <citation type="submission" date="2023-03" db="UniProtKB">
        <authorList>
            <consortium name="EnsemblPlants"/>
        </authorList>
    </citation>
    <scope>IDENTIFICATION</scope>
</reference>
<organism evidence="2">
    <name type="scientific">Cucumis melo</name>
    <name type="common">Muskmelon</name>
    <dbReference type="NCBI Taxonomy" id="3656"/>
    <lineage>
        <taxon>Eukaryota</taxon>
        <taxon>Viridiplantae</taxon>
        <taxon>Streptophyta</taxon>
        <taxon>Embryophyta</taxon>
        <taxon>Tracheophyta</taxon>
        <taxon>Spermatophyta</taxon>
        <taxon>Magnoliopsida</taxon>
        <taxon>eudicotyledons</taxon>
        <taxon>Gunneridae</taxon>
        <taxon>Pentapetalae</taxon>
        <taxon>rosids</taxon>
        <taxon>fabids</taxon>
        <taxon>Cucurbitales</taxon>
        <taxon>Cucurbitaceae</taxon>
        <taxon>Benincaseae</taxon>
        <taxon>Cucumis</taxon>
    </lineage>
</organism>
<dbReference type="Gramene" id="MELO3C032713.2.1">
    <property type="protein sequence ID" value="MELO3C032713.2.1"/>
    <property type="gene ID" value="MELO3C032713.2"/>
</dbReference>
<protein>
    <submittedName>
        <fullName evidence="2">Uncharacterized protein</fullName>
    </submittedName>
</protein>
<dbReference type="AlphaFoldDB" id="A0A9I9EEM5"/>
<feature type="transmembrane region" description="Helical" evidence="1">
    <location>
        <begin position="29"/>
        <end position="48"/>
    </location>
</feature>
<sequence>MMISRVWTHLLVGPGLGPICLLDLDLGPLFGGLGLGLTCLMGSTHFFAQFL</sequence>
<keyword evidence="1" id="KW-1133">Transmembrane helix</keyword>
<keyword evidence="1" id="KW-0812">Transmembrane</keyword>
<dbReference type="EnsemblPlants" id="MELO3C032713.2.1">
    <property type="protein sequence ID" value="MELO3C032713.2.1"/>
    <property type="gene ID" value="MELO3C032713.2"/>
</dbReference>
<evidence type="ECO:0000256" key="1">
    <source>
        <dbReference type="SAM" id="Phobius"/>
    </source>
</evidence>
<evidence type="ECO:0000313" key="2">
    <source>
        <dbReference type="EnsemblPlants" id="MELO3C032713.2.1"/>
    </source>
</evidence>
<accession>A0A9I9EEM5</accession>
<keyword evidence="1" id="KW-0472">Membrane</keyword>